<evidence type="ECO:0000256" key="4">
    <source>
        <dbReference type="ARBA" id="ARBA00022833"/>
    </source>
</evidence>
<feature type="non-terminal residue" evidence="9">
    <location>
        <position position="405"/>
    </location>
</feature>
<dbReference type="GO" id="GO:0005684">
    <property type="term" value="C:U2-type spliceosomal complex"/>
    <property type="evidence" value="ECO:0007669"/>
    <property type="project" value="TreeGrafter"/>
</dbReference>
<keyword evidence="3 5" id="KW-0863">Zinc-finger</keyword>
<gene>
    <name evidence="9" type="ORF">BJ554DRAFT_5938</name>
</gene>
<proteinExistence type="inferred from homology"/>
<organism evidence="9 10">
    <name type="scientific">Olpidium bornovanus</name>
    <dbReference type="NCBI Taxonomy" id="278681"/>
    <lineage>
        <taxon>Eukaryota</taxon>
        <taxon>Fungi</taxon>
        <taxon>Fungi incertae sedis</taxon>
        <taxon>Olpidiomycota</taxon>
        <taxon>Olpidiomycotina</taxon>
        <taxon>Olpidiomycetes</taxon>
        <taxon>Olpidiales</taxon>
        <taxon>Olpidiaceae</taxon>
        <taxon>Olpidium</taxon>
    </lineage>
</organism>
<keyword evidence="4 5" id="KW-0862">Zinc</keyword>
<dbReference type="GO" id="GO:0008270">
    <property type="term" value="F:zinc ion binding"/>
    <property type="evidence" value="ECO:0007669"/>
    <property type="project" value="UniProtKB-KW"/>
</dbReference>
<keyword evidence="6" id="KW-0508">mRNA splicing</keyword>
<comment type="subunit">
    <text evidence="6">Associated with the spliceosome.</text>
</comment>
<accession>A0A8H8DKL4</accession>
<feature type="domain" description="C3H1-type" evidence="8">
    <location>
        <begin position="258"/>
        <end position="286"/>
    </location>
</feature>
<keyword evidence="10" id="KW-1185">Reference proteome</keyword>
<evidence type="ECO:0000256" key="5">
    <source>
        <dbReference type="PROSITE-ProRule" id="PRU00723"/>
    </source>
</evidence>
<dbReference type="InterPro" id="IPR036855">
    <property type="entry name" value="Znf_CCCH_sf"/>
</dbReference>
<comment type="caution">
    <text evidence="9">The sequence shown here is derived from an EMBL/GenBank/DDBJ whole genome shotgun (WGS) entry which is preliminary data.</text>
</comment>
<dbReference type="Pfam" id="PF00642">
    <property type="entry name" value="zf-CCCH"/>
    <property type="match status" value="1"/>
</dbReference>
<dbReference type="GO" id="GO:0034247">
    <property type="term" value="P:snoRNA splicing"/>
    <property type="evidence" value="ECO:0007669"/>
    <property type="project" value="TreeGrafter"/>
</dbReference>
<feature type="region of interest" description="Disordered" evidence="7">
    <location>
        <begin position="1"/>
        <end position="141"/>
    </location>
</feature>
<dbReference type="PANTHER" id="PTHR12930:SF0">
    <property type="entry name" value="RING FINGER PROTEIN 113B"/>
    <property type="match status" value="1"/>
</dbReference>
<feature type="zinc finger region" description="C3H1-type" evidence="5">
    <location>
        <begin position="258"/>
        <end position="286"/>
    </location>
</feature>
<dbReference type="PROSITE" id="PS50103">
    <property type="entry name" value="ZF_C3H1"/>
    <property type="match status" value="1"/>
</dbReference>
<feature type="compositionally biased region" description="Low complexity" evidence="7">
    <location>
        <begin position="77"/>
        <end position="87"/>
    </location>
</feature>
<keyword evidence="6" id="KW-0539">Nucleus</keyword>
<evidence type="ECO:0000259" key="8">
    <source>
        <dbReference type="PROSITE" id="PS50103"/>
    </source>
</evidence>
<feature type="compositionally biased region" description="Basic residues" evidence="7">
    <location>
        <begin position="60"/>
        <end position="74"/>
    </location>
</feature>
<protein>
    <recommendedName>
        <fullName evidence="6">Pre-mRNA-splicing factor CWC24</fullName>
    </recommendedName>
</protein>
<reference evidence="9 10" key="1">
    <citation type="journal article" name="Sci. Rep.">
        <title>Genome-scale phylogenetic analyses confirm Olpidium as the closest living zoosporic fungus to the non-flagellated, terrestrial fungi.</title>
        <authorList>
            <person name="Chang Y."/>
            <person name="Rochon D."/>
            <person name="Sekimoto S."/>
            <person name="Wang Y."/>
            <person name="Chovatia M."/>
            <person name="Sandor L."/>
            <person name="Salamov A."/>
            <person name="Grigoriev I.V."/>
            <person name="Stajich J.E."/>
            <person name="Spatafora J.W."/>
        </authorList>
    </citation>
    <scope>NUCLEOTIDE SEQUENCE [LARGE SCALE GENOMIC DNA]</scope>
    <source>
        <strain evidence="9">S191</strain>
    </source>
</reference>
<dbReference type="GO" id="GO:0006397">
    <property type="term" value="P:mRNA processing"/>
    <property type="evidence" value="ECO:0007669"/>
    <property type="project" value="UniProtKB-KW"/>
</dbReference>
<dbReference type="EMBL" id="JAEFCI010003092">
    <property type="protein sequence ID" value="KAG5461813.1"/>
    <property type="molecule type" value="Genomic_DNA"/>
</dbReference>
<dbReference type="OrthoDB" id="25761at2759"/>
<keyword evidence="6" id="KW-0747">Spliceosome</keyword>
<dbReference type="SUPFAM" id="SSF90229">
    <property type="entry name" value="CCCH zinc finger"/>
    <property type="match status" value="1"/>
</dbReference>
<keyword evidence="2 5" id="KW-0479">Metal-binding</keyword>
<name>A0A8H8DKL4_9FUNG</name>
<keyword evidence="6" id="KW-0507">mRNA processing</keyword>
<keyword evidence="6" id="KW-0238">DNA-binding</keyword>
<evidence type="ECO:0000256" key="3">
    <source>
        <dbReference type="ARBA" id="ARBA00022771"/>
    </source>
</evidence>
<dbReference type="Gene3D" id="4.10.1000.10">
    <property type="entry name" value="Zinc finger, CCCH-type"/>
    <property type="match status" value="1"/>
</dbReference>
<dbReference type="SMART" id="SM00356">
    <property type="entry name" value="ZnF_C3H1"/>
    <property type="match status" value="1"/>
</dbReference>
<feature type="compositionally biased region" description="Low complexity" evidence="7">
    <location>
        <begin position="33"/>
        <end position="46"/>
    </location>
</feature>
<dbReference type="AlphaFoldDB" id="A0A8H8DKL4"/>
<comment type="subcellular location">
    <subcellularLocation>
        <location evidence="6">Nucleus</location>
    </subcellularLocation>
</comment>
<sequence>MGDEEQRLTEGAAGGRGKAGSPAGAAERGAGNDPADAPAAAAAAAASSPTEVGHAAVTVFKKRAGPSKNLRKRREASPATGAPGAAEAAEDGARDGAVVRTKIRRDNAHNPLVQGARSKRARRATGTSDAADDDGDAESAARPPSFAYKAAKRLVAQQSDGGATRYAEWDPETDREAKALLDRHHADVAAEDDGLYRGLSEYKSFVAKPPVCARVVLPRSHSLRQHRAGPIRAPANVRAISVIDYQVSLRASRIGLSLRAPDICKDYKETGYCGYGDSCKFMHDRGDYKSGWQLEKEWREKGHIGKRGKNEYELEGSDSDSDDDLPFACLICREEFKRPVKTNQLSISVVVVKFRYCIYGVCWANSCARPLSAGVHTTFASRALSPTTPRPISALRAKRPRAGCS</sequence>
<comment type="function">
    <text evidence="6">Involved in pre-mRNA splicing.</text>
</comment>
<dbReference type="PANTHER" id="PTHR12930">
    <property type="entry name" value="ZINC FINGER PROTEIN 183"/>
    <property type="match status" value="1"/>
</dbReference>
<evidence type="ECO:0000256" key="6">
    <source>
        <dbReference type="RuleBase" id="RU367110"/>
    </source>
</evidence>
<evidence type="ECO:0000313" key="10">
    <source>
        <dbReference type="Proteomes" id="UP000673691"/>
    </source>
</evidence>
<evidence type="ECO:0000256" key="1">
    <source>
        <dbReference type="ARBA" id="ARBA00009161"/>
    </source>
</evidence>
<dbReference type="InterPro" id="IPR039971">
    <property type="entry name" value="CWC24-like"/>
</dbReference>
<dbReference type="InterPro" id="IPR000571">
    <property type="entry name" value="Znf_CCCH"/>
</dbReference>
<dbReference type="GO" id="GO:0003677">
    <property type="term" value="F:DNA binding"/>
    <property type="evidence" value="ECO:0007669"/>
    <property type="project" value="UniProtKB-UniRule"/>
</dbReference>
<evidence type="ECO:0000256" key="2">
    <source>
        <dbReference type="ARBA" id="ARBA00022723"/>
    </source>
</evidence>
<evidence type="ECO:0000313" key="9">
    <source>
        <dbReference type="EMBL" id="KAG5461813.1"/>
    </source>
</evidence>
<evidence type="ECO:0000256" key="7">
    <source>
        <dbReference type="SAM" id="MobiDB-lite"/>
    </source>
</evidence>
<dbReference type="Proteomes" id="UP000673691">
    <property type="component" value="Unassembled WGS sequence"/>
</dbReference>
<comment type="similarity">
    <text evidence="1 6">Belongs to the CWC24 family.</text>
</comment>